<proteinExistence type="predicted"/>
<dbReference type="Proteomes" id="UP001473302">
    <property type="component" value="Unassembled WGS sequence"/>
</dbReference>
<keyword evidence="2" id="KW-1185">Reference proteome</keyword>
<protein>
    <submittedName>
        <fullName evidence="1">Uncharacterized protein</fullName>
    </submittedName>
</protein>
<accession>A0ABP9Z9G7</accession>
<comment type="caution">
    <text evidence="1">The sequence shown here is derived from an EMBL/GenBank/DDBJ whole genome shotgun (WGS) entry which is preliminary data.</text>
</comment>
<dbReference type="EMBL" id="BAABUK010000028">
    <property type="protein sequence ID" value="GAA5815771.1"/>
    <property type="molecule type" value="Genomic_DNA"/>
</dbReference>
<evidence type="ECO:0000313" key="1">
    <source>
        <dbReference type="EMBL" id="GAA5815771.1"/>
    </source>
</evidence>
<organism evidence="1 2">
    <name type="scientific">Mucor flavus</name>
    <dbReference type="NCBI Taxonomy" id="439312"/>
    <lineage>
        <taxon>Eukaryota</taxon>
        <taxon>Fungi</taxon>
        <taxon>Fungi incertae sedis</taxon>
        <taxon>Mucoromycota</taxon>
        <taxon>Mucoromycotina</taxon>
        <taxon>Mucoromycetes</taxon>
        <taxon>Mucorales</taxon>
        <taxon>Mucorineae</taxon>
        <taxon>Mucoraceae</taxon>
        <taxon>Mucor</taxon>
    </lineage>
</organism>
<evidence type="ECO:0000313" key="2">
    <source>
        <dbReference type="Proteomes" id="UP001473302"/>
    </source>
</evidence>
<reference evidence="1 2" key="1">
    <citation type="submission" date="2024-04" db="EMBL/GenBank/DDBJ databases">
        <title>genome sequences of Mucor flavus KT1a and Helicostylum pulchrum KT1b strains isolated from the surface of a dry-aged beef.</title>
        <authorList>
            <person name="Toyotome T."/>
            <person name="Hosono M."/>
            <person name="Torimaru M."/>
            <person name="Fukuda K."/>
            <person name="Mikami N."/>
        </authorList>
    </citation>
    <scope>NUCLEOTIDE SEQUENCE [LARGE SCALE GENOMIC DNA]</scope>
    <source>
        <strain evidence="1 2">KT1a</strain>
    </source>
</reference>
<sequence length="611" mass="71072">MLKPLPKSISPTFYFPNSDIKKFSLPSLFKGFEVSKWNDCNELVEIINGKLGDEQALKKWKSAFESIEARYTRNVPVASFAGKMAEYLDDGNGADEFLTSYHRKEMKRLRQHEDQIKERIDKKLKIERYQAVDSHLEQEASTSHINKSHVAPENPIISSVEPPSNLIPIKSSIFKEGQRLHDLYVRGVKLEPKERNCMTAGLSGILDLTNDERVGQCSLFTEERWSKIKTYYFKRYKMKTSPPELWIKEKWEYICAKIVEKGNVGPGRKYLDRLCGSTKVLDSEYNMYKFLDTILDNIQNSQHVLNPMYPRNIPEGDFTYTIWKPLFKRLFEIDTRLIRLKPSETVPDDSTSEKAYIYEETNKHLIGFKVDLRFIYDFEDKEFDLCDLECSLEDADDEKTYHDHSKLIREGKTNTISLYNAIDDIPVIHTWIIQACGLKLYVSTVVYVDDNLFVVIPQFDLKYPTTIGQLNSFIDGIQHLFMLKKDVEKLAQTSSSRLHRARDDRKGKAVQRMHSRNYRLSPPRYLISVPGTVNWHTPPRNDVYISKIPKKNIDIYETASNTSLDSDEDCSNDNTIDDLINADTEEEEDFVLTKKGWFCKTTNKYFDTNPF</sequence>
<name>A0ABP9Z9G7_9FUNG</name>
<gene>
    <name evidence="1" type="ORF">MFLAVUS_009286</name>
</gene>